<organism evidence="3 4">
    <name type="scientific">Sodalis ligni</name>
    <dbReference type="NCBI Taxonomy" id="2697027"/>
    <lineage>
        <taxon>Bacteria</taxon>
        <taxon>Pseudomonadati</taxon>
        <taxon>Pseudomonadota</taxon>
        <taxon>Gammaproteobacteria</taxon>
        <taxon>Enterobacterales</taxon>
        <taxon>Bruguierivoracaceae</taxon>
        <taxon>Sodalis</taxon>
    </lineage>
</organism>
<evidence type="ECO:0000259" key="2">
    <source>
        <dbReference type="PROSITE" id="PS50263"/>
    </source>
</evidence>
<name>A0A4R1N4M6_9GAMM</name>
<protein>
    <submittedName>
        <fullName evidence="3">N-carbamoylputrescine amidase</fullName>
    </submittedName>
</protein>
<dbReference type="PANTHER" id="PTHR43674">
    <property type="entry name" value="NITRILASE C965.09-RELATED"/>
    <property type="match status" value="1"/>
</dbReference>
<dbReference type="OrthoDB" id="9803803at2"/>
<evidence type="ECO:0000256" key="1">
    <source>
        <dbReference type="ARBA" id="ARBA00022801"/>
    </source>
</evidence>
<dbReference type="GO" id="GO:0016811">
    <property type="term" value="F:hydrolase activity, acting on carbon-nitrogen (but not peptide) bonds, in linear amides"/>
    <property type="evidence" value="ECO:0007669"/>
    <property type="project" value="TreeGrafter"/>
</dbReference>
<dbReference type="PROSITE" id="PS50263">
    <property type="entry name" value="CN_HYDROLASE"/>
    <property type="match status" value="1"/>
</dbReference>
<keyword evidence="4" id="KW-1185">Reference proteome</keyword>
<dbReference type="Pfam" id="PF00795">
    <property type="entry name" value="CN_hydrolase"/>
    <property type="match status" value="1"/>
</dbReference>
<dbReference type="Proteomes" id="UP000294555">
    <property type="component" value="Unassembled WGS sequence"/>
</dbReference>
<dbReference type="InterPro" id="IPR003010">
    <property type="entry name" value="C-N_Hydrolase"/>
</dbReference>
<proteinExistence type="predicted"/>
<gene>
    <name evidence="3" type="ORF">EZJ58_0006</name>
</gene>
<dbReference type="EMBL" id="SJOI01000001">
    <property type="protein sequence ID" value="TCL02023.1"/>
    <property type="molecule type" value="Genomic_DNA"/>
</dbReference>
<keyword evidence="1" id="KW-0378">Hydrolase</keyword>
<dbReference type="InterPro" id="IPR050345">
    <property type="entry name" value="Aliph_Amidase/BUP"/>
</dbReference>
<dbReference type="PANTHER" id="PTHR43674:SF16">
    <property type="entry name" value="CARBON-NITROGEN FAMILY, PUTATIVE (AFU_ORTHOLOGUE AFUA_5G02350)-RELATED"/>
    <property type="match status" value="1"/>
</dbReference>
<dbReference type="AlphaFoldDB" id="A0A4R1N4M6"/>
<reference evidence="3 4" key="1">
    <citation type="submission" date="2019-02" db="EMBL/GenBank/DDBJ databases">
        <title>Investigation of anaerobic lignin degradation for improved lignocellulosic biofuels.</title>
        <authorList>
            <person name="Deangelis K."/>
        </authorList>
    </citation>
    <scope>NUCLEOTIDE SEQUENCE [LARGE SCALE GENOMIC DNA]</scope>
    <source>
        <strain evidence="3 4">159R</strain>
    </source>
</reference>
<dbReference type="InterPro" id="IPR036526">
    <property type="entry name" value="C-N_Hydrolase_sf"/>
</dbReference>
<dbReference type="Gene3D" id="3.60.110.10">
    <property type="entry name" value="Carbon-nitrogen hydrolase"/>
    <property type="match status" value="1"/>
</dbReference>
<evidence type="ECO:0000313" key="4">
    <source>
        <dbReference type="Proteomes" id="UP000294555"/>
    </source>
</evidence>
<sequence>MTSPCLPVAALQMPPGREDLAFNRQMLEAAITRAAKDGARLVALPELALTPYFCAAPAGKYRRWAESVQGESSSWCAELARRLGCAILLPLYEHHSQSGCYHNAVIGFDRQGKRLGNGALARKLHLPVNDYPPPGFDEAAHFTPGDELQTFEIEGWRCAVLICYDRRFPECWRALRRAGVELVIVPVAGSGGDDAAFFLGELRTHAKENGLIVLCANKVGEEWLDGMATDNYGESCVINADGAILAHRSRTQGPGVVNATLEHQQLVQIRKQLRYFDDRRDDLFGPVPHGWVR</sequence>
<accession>A0A4R1N4M6</accession>
<dbReference type="CDD" id="cd07197">
    <property type="entry name" value="nitrilase"/>
    <property type="match status" value="1"/>
</dbReference>
<feature type="domain" description="CN hydrolase" evidence="2">
    <location>
        <begin position="6"/>
        <end position="263"/>
    </location>
</feature>
<evidence type="ECO:0000313" key="3">
    <source>
        <dbReference type="EMBL" id="TCL02023.1"/>
    </source>
</evidence>
<dbReference type="SUPFAM" id="SSF56317">
    <property type="entry name" value="Carbon-nitrogen hydrolase"/>
    <property type="match status" value="1"/>
</dbReference>
<comment type="caution">
    <text evidence="3">The sequence shown here is derived from an EMBL/GenBank/DDBJ whole genome shotgun (WGS) entry which is preliminary data.</text>
</comment>
<dbReference type="RefSeq" id="WP_132921003.1">
    <property type="nucleotide sequence ID" value="NZ_SJOI01000001.1"/>
</dbReference>